<dbReference type="AlphaFoldDB" id="A0A2A4XFK5"/>
<evidence type="ECO:0008006" key="5">
    <source>
        <dbReference type="Google" id="ProtNLM"/>
    </source>
</evidence>
<comment type="similarity">
    <text evidence="1">Belongs to the DinB family.</text>
</comment>
<reference evidence="4" key="1">
    <citation type="submission" date="2017-08" db="EMBL/GenBank/DDBJ databases">
        <title>A dynamic microbial community with high functional redundancy inhabits the cold, oxic subseafloor aquifer.</title>
        <authorList>
            <person name="Tully B.J."/>
            <person name="Wheat C.G."/>
            <person name="Glazer B.T."/>
            <person name="Huber J.A."/>
        </authorList>
    </citation>
    <scope>NUCLEOTIDE SEQUENCE [LARGE SCALE GENOMIC DNA]</scope>
</reference>
<evidence type="ECO:0000313" key="4">
    <source>
        <dbReference type="Proteomes" id="UP000218767"/>
    </source>
</evidence>
<dbReference type="Gene3D" id="1.20.120.450">
    <property type="entry name" value="dinb family like domain"/>
    <property type="match status" value="1"/>
</dbReference>
<dbReference type="InterPro" id="IPR034660">
    <property type="entry name" value="DinB/YfiT-like"/>
</dbReference>
<accession>A0A2A4XFK5</accession>
<dbReference type="GO" id="GO:0046872">
    <property type="term" value="F:metal ion binding"/>
    <property type="evidence" value="ECO:0007669"/>
    <property type="project" value="UniProtKB-KW"/>
</dbReference>
<dbReference type="InterPro" id="IPR007837">
    <property type="entry name" value="DinB"/>
</dbReference>
<keyword evidence="2" id="KW-0479">Metal-binding</keyword>
<dbReference type="PANTHER" id="PTHR39473:SF1">
    <property type="entry name" value="DINB-LIKE DOMAIN-CONTAINING PROTEIN"/>
    <property type="match status" value="1"/>
</dbReference>
<organism evidence="3 4">
    <name type="scientific">SAR86 cluster bacterium</name>
    <dbReference type="NCBI Taxonomy" id="2030880"/>
    <lineage>
        <taxon>Bacteria</taxon>
        <taxon>Pseudomonadati</taxon>
        <taxon>Pseudomonadota</taxon>
        <taxon>Gammaproteobacteria</taxon>
        <taxon>SAR86 cluster</taxon>
    </lineage>
</organism>
<dbReference type="SUPFAM" id="SSF109854">
    <property type="entry name" value="DinB/YfiT-like putative metalloenzymes"/>
    <property type="match status" value="1"/>
</dbReference>
<dbReference type="Pfam" id="PF05163">
    <property type="entry name" value="DinB"/>
    <property type="match status" value="1"/>
</dbReference>
<evidence type="ECO:0000256" key="1">
    <source>
        <dbReference type="ARBA" id="ARBA00008635"/>
    </source>
</evidence>
<evidence type="ECO:0000313" key="3">
    <source>
        <dbReference type="EMBL" id="PCI81428.1"/>
    </source>
</evidence>
<comment type="caution">
    <text evidence="3">The sequence shown here is derived from an EMBL/GenBank/DDBJ whole genome shotgun (WGS) entry which is preliminary data.</text>
</comment>
<sequence length="184" mass="20414">MTYTEIEHRVAGLEDQNSKSPLIDGCINCIEQCDQILSIISQENFTDDSKGSSSIGAHIRHILDRFHCFFAGLADASIDYDARKRDREIEQNLEAATFALASIARRVGKLREPPLSNEIICVKESVLPSSPAVEISSTLEREMMGLITHSIHHLAIIALLARSFGHQMDSDFGKAPSTIVYERS</sequence>
<protein>
    <recommendedName>
        <fullName evidence="5">DinB-like domain-containing protein</fullName>
    </recommendedName>
</protein>
<proteinExistence type="inferred from homology"/>
<dbReference type="Proteomes" id="UP000218767">
    <property type="component" value="Unassembled WGS sequence"/>
</dbReference>
<name>A0A2A4XFK5_9GAMM</name>
<evidence type="ECO:0000256" key="2">
    <source>
        <dbReference type="ARBA" id="ARBA00022723"/>
    </source>
</evidence>
<dbReference type="EMBL" id="NVUL01000005">
    <property type="protein sequence ID" value="PCI81428.1"/>
    <property type="molecule type" value="Genomic_DNA"/>
</dbReference>
<dbReference type="PANTHER" id="PTHR39473">
    <property type="match status" value="1"/>
</dbReference>
<gene>
    <name evidence="3" type="ORF">COB20_01925</name>
</gene>